<dbReference type="SMART" id="SM00345">
    <property type="entry name" value="HTH_GNTR"/>
    <property type="match status" value="1"/>
</dbReference>
<dbReference type="InterPro" id="IPR000524">
    <property type="entry name" value="Tscrpt_reg_HTH_GntR"/>
</dbReference>
<dbReference type="Pfam" id="PF00392">
    <property type="entry name" value="GntR"/>
    <property type="match status" value="1"/>
</dbReference>
<gene>
    <name evidence="5" type="ORF">GJ691_11220</name>
</gene>
<dbReference type="AlphaFoldDB" id="A0A6I2MPG3"/>
<evidence type="ECO:0000313" key="5">
    <source>
        <dbReference type="EMBL" id="MRX64742.1"/>
    </source>
</evidence>
<reference evidence="5 6" key="1">
    <citation type="submission" date="2019-11" db="EMBL/GenBank/DDBJ databases">
        <title>Maribacter lutea sp. nov., a marine bacterium isolated from intertidal sand.</title>
        <authorList>
            <person name="Liu A."/>
        </authorList>
    </citation>
    <scope>NUCLEOTIDE SEQUENCE [LARGE SCALE GENOMIC DNA]</scope>
    <source>
        <strain evidence="5 6">RZ05</strain>
    </source>
</reference>
<dbReference type="GO" id="GO:0003677">
    <property type="term" value="F:DNA binding"/>
    <property type="evidence" value="ECO:0007669"/>
    <property type="project" value="UniProtKB-KW"/>
</dbReference>
<dbReference type="PANTHER" id="PTHR38445:SF10">
    <property type="entry name" value="GNTR-FAMILY TRANSCRIPTIONAL REGULATOR"/>
    <property type="match status" value="1"/>
</dbReference>
<accession>A0A6I2MPG3</accession>
<dbReference type="InterPro" id="IPR028082">
    <property type="entry name" value="Peripla_BP_I"/>
</dbReference>
<dbReference type="SUPFAM" id="SSF53822">
    <property type="entry name" value="Periplasmic binding protein-like I"/>
    <property type="match status" value="1"/>
</dbReference>
<dbReference type="PROSITE" id="PS50949">
    <property type="entry name" value="HTH_GNTR"/>
    <property type="match status" value="1"/>
</dbReference>
<dbReference type="OrthoDB" id="742238at2"/>
<protein>
    <submittedName>
        <fullName evidence="5">GntR family transcriptional regulator</fullName>
    </submittedName>
</protein>
<keyword evidence="3" id="KW-0804">Transcription</keyword>
<evidence type="ECO:0000259" key="4">
    <source>
        <dbReference type="PROSITE" id="PS50949"/>
    </source>
</evidence>
<proteinExistence type="predicted"/>
<feature type="domain" description="HTH gntR-type" evidence="4">
    <location>
        <begin position="1"/>
        <end position="62"/>
    </location>
</feature>
<dbReference type="Proteomes" id="UP000443153">
    <property type="component" value="Unassembled WGS sequence"/>
</dbReference>
<dbReference type="GO" id="GO:0003700">
    <property type="term" value="F:DNA-binding transcription factor activity"/>
    <property type="evidence" value="ECO:0007669"/>
    <property type="project" value="InterPro"/>
</dbReference>
<dbReference type="InterPro" id="IPR046335">
    <property type="entry name" value="LacI/GalR-like_sensor"/>
</dbReference>
<name>A0A6I2MPG3_9FLAO</name>
<dbReference type="SUPFAM" id="SSF46785">
    <property type="entry name" value="Winged helix' DNA-binding domain"/>
    <property type="match status" value="1"/>
</dbReference>
<keyword evidence="1" id="KW-0805">Transcription regulation</keyword>
<organism evidence="5 6">
    <name type="scientific">Maribacter luteus</name>
    <dbReference type="NCBI Taxonomy" id="2594478"/>
    <lineage>
        <taxon>Bacteria</taxon>
        <taxon>Pseudomonadati</taxon>
        <taxon>Bacteroidota</taxon>
        <taxon>Flavobacteriia</taxon>
        <taxon>Flavobacteriales</taxon>
        <taxon>Flavobacteriaceae</taxon>
        <taxon>Maribacter</taxon>
    </lineage>
</organism>
<dbReference type="EMBL" id="WKJH01000008">
    <property type="protein sequence ID" value="MRX64742.1"/>
    <property type="molecule type" value="Genomic_DNA"/>
</dbReference>
<dbReference type="Gene3D" id="1.10.10.10">
    <property type="entry name" value="Winged helix-like DNA-binding domain superfamily/Winged helix DNA-binding domain"/>
    <property type="match status" value="1"/>
</dbReference>
<keyword evidence="6" id="KW-1185">Reference proteome</keyword>
<evidence type="ECO:0000256" key="3">
    <source>
        <dbReference type="ARBA" id="ARBA00023163"/>
    </source>
</evidence>
<keyword evidence="2" id="KW-0238">DNA-binding</keyword>
<dbReference type="Gene3D" id="3.40.50.2300">
    <property type="match status" value="2"/>
</dbReference>
<evidence type="ECO:0000256" key="2">
    <source>
        <dbReference type="ARBA" id="ARBA00023125"/>
    </source>
</evidence>
<evidence type="ECO:0000313" key="6">
    <source>
        <dbReference type="Proteomes" id="UP000443153"/>
    </source>
</evidence>
<comment type="caution">
    <text evidence="5">The sequence shown here is derived from an EMBL/GenBank/DDBJ whole genome shotgun (WGS) entry which is preliminary data.</text>
</comment>
<dbReference type="PANTHER" id="PTHR38445">
    <property type="entry name" value="HTH-TYPE TRANSCRIPTIONAL REPRESSOR YTRA"/>
    <property type="match status" value="1"/>
</dbReference>
<sequence length="327" mass="37999">MDSIINGINNGTLGMGERIPSINEVSEEYLLSRDTVEKAYGLLKEKRIIVSVKGKGYYIAKTDLSIKVNVLFLINKLSTYKMHIFNTFVNSLGTNANVDLDIYHCEPLVFSNILEKKKDFYDYYVIMPHFKNEDLQHMGCTDEILKAIHSIPNGKLIIMDRNLKSLSKEAGRIYQDFTEDIFKALTAAYDKLKNYRKIMLVYPNKSVYPYPKGIVTGFKRFCIQHNMDYEILDEIYEGMELQLKDLYIIIEEDDLVHLVKQVRDRHYKMGEDIGIISYNDTPLKELLGITVMSTNFKKMGEEAAKMILNNKRIEVKNEFNFIDRFSL</sequence>
<dbReference type="CDD" id="cd07377">
    <property type="entry name" value="WHTH_GntR"/>
    <property type="match status" value="1"/>
</dbReference>
<dbReference type="Pfam" id="PF13377">
    <property type="entry name" value="Peripla_BP_3"/>
    <property type="match status" value="1"/>
</dbReference>
<dbReference type="InterPro" id="IPR036390">
    <property type="entry name" value="WH_DNA-bd_sf"/>
</dbReference>
<dbReference type="InterPro" id="IPR036388">
    <property type="entry name" value="WH-like_DNA-bd_sf"/>
</dbReference>
<evidence type="ECO:0000256" key="1">
    <source>
        <dbReference type="ARBA" id="ARBA00023015"/>
    </source>
</evidence>